<comment type="caution">
    <text evidence="1">The sequence shown here is derived from an EMBL/GenBank/DDBJ whole genome shotgun (WGS) entry which is preliminary data.</text>
</comment>
<reference evidence="1" key="1">
    <citation type="journal article" date="2012" name="Nat. Biotechnol.">
        <title>Draft genome sequence of pigeonpea (Cajanus cajan), an orphan legume crop of resource-poor farmers.</title>
        <authorList>
            <person name="Varshney R.K."/>
            <person name="Chen W."/>
            <person name="Li Y."/>
            <person name="Bharti A.K."/>
            <person name="Saxena R.K."/>
            <person name="Schlueter J.A."/>
            <person name="Donoghue M.T."/>
            <person name="Azam S."/>
            <person name="Fan G."/>
            <person name="Whaley A.M."/>
            <person name="Farmer A.D."/>
            <person name="Sheridan J."/>
            <person name="Iwata A."/>
            <person name="Tuteja R."/>
            <person name="Penmetsa R.V."/>
            <person name="Wu W."/>
            <person name="Upadhyaya H.D."/>
            <person name="Yang S.P."/>
            <person name="Shah T."/>
            <person name="Saxena K.B."/>
            <person name="Michael T."/>
            <person name="McCombie W.R."/>
            <person name="Yang B."/>
            <person name="Zhang G."/>
            <person name="Yang H."/>
            <person name="Wang J."/>
            <person name="Spillane C."/>
            <person name="Cook D.R."/>
            <person name="May G.D."/>
            <person name="Xu X."/>
            <person name="Jackson S.A."/>
        </authorList>
    </citation>
    <scope>NUCLEOTIDE SEQUENCE [LARGE SCALE GENOMIC DNA]</scope>
</reference>
<proteinExistence type="predicted"/>
<dbReference type="Gramene" id="C.cajan_45418.t">
    <property type="protein sequence ID" value="C.cajan_45418.t.cds1"/>
    <property type="gene ID" value="C.cajan_45418"/>
</dbReference>
<accession>A0A151UFU3</accession>
<dbReference type="EMBL" id="AGCT01044537">
    <property type="protein sequence ID" value="KYP78175.1"/>
    <property type="molecule type" value="Genomic_DNA"/>
</dbReference>
<protein>
    <submittedName>
        <fullName evidence="1">Uncharacterized protein</fullName>
    </submittedName>
</protein>
<evidence type="ECO:0000313" key="2">
    <source>
        <dbReference type="Proteomes" id="UP000075243"/>
    </source>
</evidence>
<name>A0A151UFU3_CAJCA</name>
<gene>
    <name evidence="1" type="ORF">KK1_049879</name>
</gene>
<dbReference type="AlphaFoldDB" id="A0A151UFU3"/>
<organism evidence="1 2">
    <name type="scientific">Cajanus cajan</name>
    <name type="common">Pigeon pea</name>
    <name type="synonym">Cajanus indicus</name>
    <dbReference type="NCBI Taxonomy" id="3821"/>
    <lineage>
        <taxon>Eukaryota</taxon>
        <taxon>Viridiplantae</taxon>
        <taxon>Streptophyta</taxon>
        <taxon>Embryophyta</taxon>
        <taxon>Tracheophyta</taxon>
        <taxon>Spermatophyta</taxon>
        <taxon>Magnoliopsida</taxon>
        <taxon>eudicotyledons</taxon>
        <taxon>Gunneridae</taxon>
        <taxon>Pentapetalae</taxon>
        <taxon>rosids</taxon>
        <taxon>fabids</taxon>
        <taxon>Fabales</taxon>
        <taxon>Fabaceae</taxon>
        <taxon>Papilionoideae</taxon>
        <taxon>50 kb inversion clade</taxon>
        <taxon>NPAAA clade</taxon>
        <taxon>indigoferoid/millettioid clade</taxon>
        <taxon>Phaseoleae</taxon>
        <taxon>Cajanus</taxon>
    </lineage>
</organism>
<keyword evidence="2" id="KW-1185">Reference proteome</keyword>
<evidence type="ECO:0000313" key="1">
    <source>
        <dbReference type="EMBL" id="KYP78175.1"/>
    </source>
</evidence>
<dbReference type="Proteomes" id="UP000075243">
    <property type="component" value="Unassembled WGS sequence"/>
</dbReference>
<sequence>MPSYARFIKEILTKKRKVSKDGTVELEAGCSVIGAVSGQINTIKRSTRK</sequence>